<feature type="transmembrane region" description="Helical" evidence="7">
    <location>
        <begin position="30"/>
        <end position="49"/>
    </location>
</feature>
<evidence type="ECO:0000256" key="1">
    <source>
        <dbReference type="ARBA" id="ARBA00004141"/>
    </source>
</evidence>
<feature type="region of interest" description="Disordered" evidence="6">
    <location>
        <begin position="276"/>
        <end position="297"/>
    </location>
</feature>
<feature type="transmembrane region" description="Helical" evidence="7">
    <location>
        <begin position="137"/>
        <end position="160"/>
    </location>
</feature>
<dbReference type="AlphaFoldDB" id="A0A9P6FXR8"/>
<keyword evidence="2" id="KW-0813">Transport</keyword>
<comment type="caution">
    <text evidence="8">The sequence shown here is derived from an EMBL/GenBank/DDBJ whole genome shotgun (WGS) entry which is preliminary data.</text>
</comment>
<dbReference type="Gene3D" id="1.20.1250.20">
    <property type="entry name" value="MFS general substrate transporter like domains"/>
    <property type="match status" value="1"/>
</dbReference>
<evidence type="ECO:0000313" key="9">
    <source>
        <dbReference type="Proteomes" id="UP000780801"/>
    </source>
</evidence>
<evidence type="ECO:0000256" key="3">
    <source>
        <dbReference type="ARBA" id="ARBA00022692"/>
    </source>
</evidence>
<feature type="transmembrane region" description="Helical" evidence="7">
    <location>
        <begin position="208"/>
        <end position="229"/>
    </location>
</feature>
<keyword evidence="3 7" id="KW-0812">Transmembrane</keyword>
<evidence type="ECO:0000256" key="7">
    <source>
        <dbReference type="SAM" id="Phobius"/>
    </source>
</evidence>
<keyword evidence="4 7" id="KW-1133">Transmembrane helix</keyword>
<dbReference type="Proteomes" id="UP000780801">
    <property type="component" value="Unassembled WGS sequence"/>
</dbReference>
<dbReference type="InterPro" id="IPR036259">
    <property type="entry name" value="MFS_trans_sf"/>
</dbReference>
<dbReference type="Pfam" id="PF07690">
    <property type="entry name" value="MFS_1"/>
    <property type="match status" value="1"/>
</dbReference>
<evidence type="ECO:0000256" key="5">
    <source>
        <dbReference type="ARBA" id="ARBA00023136"/>
    </source>
</evidence>
<evidence type="ECO:0000256" key="4">
    <source>
        <dbReference type="ARBA" id="ARBA00022989"/>
    </source>
</evidence>
<dbReference type="EMBL" id="JAABOA010000689">
    <property type="protein sequence ID" value="KAF9583469.1"/>
    <property type="molecule type" value="Genomic_DNA"/>
</dbReference>
<proteinExistence type="predicted"/>
<dbReference type="GO" id="GO:0016020">
    <property type="term" value="C:membrane"/>
    <property type="evidence" value="ECO:0007669"/>
    <property type="project" value="UniProtKB-SubCell"/>
</dbReference>
<dbReference type="PANTHER" id="PTHR23506">
    <property type="entry name" value="GH10249P"/>
    <property type="match status" value="1"/>
</dbReference>
<gene>
    <name evidence="8" type="ORF">BGW38_009386</name>
</gene>
<accession>A0A9P6FXR8</accession>
<feature type="transmembrane region" description="Helical" evidence="7">
    <location>
        <begin position="181"/>
        <end position="202"/>
    </location>
</feature>
<name>A0A9P6FXR8_9FUNG</name>
<evidence type="ECO:0000313" key="8">
    <source>
        <dbReference type="EMBL" id="KAF9583469.1"/>
    </source>
</evidence>
<dbReference type="PANTHER" id="PTHR23506:SF23">
    <property type="entry name" value="GH10249P"/>
    <property type="match status" value="1"/>
</dbReference>
<keyword evidence="5 7" id="KW-0472">Membrane</keyword>
<dbReference type="SUPFAM" id="SSF103473">
    <property type="entry name" value="MFS general substrate transporter"/>
    <property type="match status" value="1"/>
</dbReference>
<feature type="compositionally biased region" description="Polar residues" evidence="6">
    <location>
        <begin position="276"/>
        <end position="289"/>
    </location>
</feature>
<evidence type="ECO:0000256" key="2">
    <source>
        <dbReference type="ARBA" id="ARBA00022448"/>
    </source>
</evidence>
<sequence length="297" mass="32423">MGKALIGYTLGLMSGPPLGGLLYERGGYRAPFIFCGAITLLDFICRAFIIEEREEIVNALREQGMSNEAMEEEAQVVARRKQERQETSSSFRNLLKSKRLIGCVLVTACNAFVFSGAEPTVPLHLASKFDLSSEKIGLVFMAFSLPTITSPLSAILTPILGEISAVVRSTGTGDGFARAYAMFNMAFSVGVLVGPVVCGLIYEHFGFWAICLTMSGVLFLVTPVVILWIGGIDQKRQDLAKYKEEEKAKQSTQSASSRSLLAHSKYSIEFHQEQSLELGTRGGTSTLDLDQQRDNGN</sequence>
<dbReference type="InterPro" id="IPR050930">
    <property type="entry name" value="MFS_Vesicular_Transporter"/>
</dbReference>
<protein>
    <recommendedName>
        <fullName evidence="10">Major Facilitator Superfamily protein</fullName>
    </recommendedName>
</protein>
<organism evidence="8 9">
    <name type="scientific">Lunasporangiospora selenospora</name>
    <dbReference type="NCBI Taxonomy" id="979761"/>
    <lineage>
        <taxon>Eukaryota</taxon>
        <taxon>Fungi</taxon>
        <taxon>Fungi incertae sedis</taxon>
        <taxon>Mucoromycota</taxon>
        <taxon>Mortierellomycotina</taxon>
        <taxon>Mortierellomycetes</taxon>
        <taxon>Mortierellales</taxon>
        <taxon>Mortierellaceae</taxon>
        <taxon>Lunasporangiospora</taxon>
    </lineage>
</organism>
<keyword evidence="9" id="KW-1185">Reference proteome</keyword>
<dbReference type="GO" id="GO:0022857">
    <property type="term" value="F:transmembrane transporter activity"/>
    <property type="evidence" value="ECO:0007669"/>
    <property type="project" value="InterPro"/>
</dbReference>
<evidence type="ECO:0000256" key="6">
    <source>
        <dbReference type="SAM" id="MobiDB-lite"/>
    </source>
</evidence>
<dbReference type="InterPro" id="IPR011701">
    <property type="entry name" value="MFS"/>
</dbReference>
<dbReference type="OrthoDB" id="440553at2759"/>
<feature type="transmembrane region" description="Helical" evidence="7">
    <location>
        <begin position="100"/>
        <end position="117"/>
    </location>
</feature>
<evidence type="ECO:0008006" key="10">
    <source>
        <dbReference type="Google" id="ProtNLM"/>
    </source>
</evidence>
<comment type="subcellular location">
    <subcellularLocation>
        <location evidence="1">Membrane</location>
        <topology evidence="1">Multi-pass membrane protein</topology>
    </subcellularLocation>
</comment>
<reference evidence="8" key="1">
    <citation type="journal article" date="2020" name="Fungal Divers.">
        <title>Resolving the Mortierellaceae phylogeny through synthesis of multi-gene phylogenetics and phylogenomics.</title>
        <authorList>
            <person name="Vandepol N."/>
            <person name="Liber J."/>
            <person name="Desiro A."/>
            <person name="Na H."/>
            <person name="Kennedy M."/>
            <person name="Barry K."/>
            <person name="Grigoriev I.V."/>
            <person name="Miller A.N."/>
            <person name="O'Donnell K."/>
            <person name="Stajich J.E."/>
            <person name="Bonito G."/>
        </authorList>
    </citation>
    <scope>NUCLEOTIDE SEQUENCE</scope>
    <source>
        <strain evidence="8">KOD1015</strain>
    </source>
</reference>